<proteinExistence type="inferred from homology"/>
<keyword evidence="6" id="KW-1185">Reference proteome</keyword>
<dbReference type="InterPro" id="IPR027417">
    <property type="entry name" value="P-loop_NTPase"/>
</dbReference>
<evidence type="ECO:0000313" key="6">
    <source>
        <dbReference type="Proteomes" id="UP000673691"/>
    </source>
</evidence>
<gene>
    <name evidence="5" type="ORF">BJ554DRAFT_4557</name>
</gene>
<feature type="domain" description="Guanylate kinase-like" evidence="4">
    <location>
        <begin position="1"/>
        <end position="126"/>
    </location>
</feature>
<organism evidence="5 6">
    <name type="scientific">Olpidium bornovanus</name>
    <dbReference type="NCBI Taxonomy" id="278681"/>
    <lineage>
        <taxon>Eukaryota</taxon>
        <taxon>Fungi</taxon>
        <taxon>Fungi incertae sedis</taxon>
        <taxon>Olpidiomycota</taxon>
        <taxon>Olpidiomycotina</taxon>
        <taxon>Olpidiomycetes</taxon>
        <taxon>Olpidiales</taxon>
        <taxon>Olpidiaceae</taxon>
        <taxon>Olpidium</taxon>
    </lineage>
</organism>
<dbReference type="AlphaFoldDB" id="A0A8H8DFE1"/>
<evidence type="ECO:0000256" key="1">
    <source>
        <dbReference type="ARBA" id="ARBA00005790"/>
    </source>
</evidence>
<evidence type="ECO:0000256" key="3">
    <source>
        <dbReference type="ARBA" id="ARBA00022777"/>
    </source>
</evidence>
<dbReference type="Proteomes" id="UP000673691">
    <property type="component" value="Unassembled WGS sequence"/>
</dbReference>
<reference evidence="5 6" key="1">
    <citation type="journal article" name="Sci. Rep.">
        <title>Genome-scale phylogenetic analyses confirm Olpidium as the closest living zoosporic fungus to the non-flagellated, terrestrial fungi.</title>
        <authorList>
            <person name="Chang Y."/>
            <person name="Rochon D."/>
            <person name="Sekimoto S."/>
            <person name="Wang Y."/>
            <person name="Chovatia M."/>
            <person name="Sandor L."/>
            <person name="Salamov A."/>
            <person name="Grigoriev I.V."/>
            <person name="Stajich J.E."/>
            <person name="Spatafora J.W."/>
        </authorList>
    </citation>
    <scope>NUCLEOTIDE SEQUENCE [LARGE SCALE GENOMIC DNA]</scope>
    <source>
        <strain evidence="5">S191</strain>
    </source>
</reference>
<comment type="similarity">
    <text evidence="1">Belongs to the guanylate kinase family.</text>
</comment>
<keyword evidence="2" id="KW-0808">Transferase</keyword>
<dbReference type="SMART" id="SM00072">
    <property type="entry name" value="GuKc"/>
    <property type="match status" value="1"/>
</dbReference>
<protein>
    <submittedName>
        <fullName evidence="5">Guanylate kinase/L-type calcium channel beta subunit</fullName>
    </submittedName>
</protein>
<keyword evidence="3 5" id="KW-0418">Kinase</keyword>
<evidence type="ECO:0000313" key="5">
    <source>
        <dbReference type="EMBL" id="KAG5455872.1"/>
    </source>
</evidence>
<dbReference type="InterPro" id="IPR008145">
    <property type="entry name" value="GK/Ca_channel_bsu"/>
</dbReference>
<accession>A0A8H8DFE1</accession>
<dbReference type="PANTHER" id="PTHR23117">
    <property type="entry name" value="GUANYLATE KINASE-RELATED"/>
    <property type="match status" value="1"/>
</dbReference>
<dbReference type="Gene3D" id="3.40.50.300">
    <property type="entry name" value="P-loop containing nucleotide triphosphate hydrolases"/>
    <property type="match status" value="1"/>
</dbReference>
<dbReference type="GO" id="GO:0004385">
    <property type="term" value="F:GMP kinase activity"/>
    <property type="evidence" value="ECO:0007669"/>
    <property type="project" value="TreeGrafter"/>
</dbReference>
<sequence>MKREIAEGKFIESAEFSGNMYGTSIQAVRDVVSTGRICILDIDAQGVRSVKRAALNARFVFVAPPSLEELERRLRGRHTENEESVAARLRAAREEIAYSKEKGAHDVIVVNDDVDVAYAKLKEAVFTLAGVPPP</sequence>
<evidence type="ECO:0000256" key="2">
    <source>
        <dbReference type="ARBA" id="ARBA00022679"/>
    </source>
</evidence>
<dbReference type="SUPFAM" id="SSF52540">
    <property type="entry name" value="P-loop containing nucleoside triphosphate hydrolases"/>
    <property type="match status" value="1"/>
</dbReference>
<dbReference type="Pfam" id="PF00625">
    <property type="entry name" value="Guanylate_kin"/>
    <property type="match status" value="1"/>
</dbReference>
<dbReference type="OrthoDB" id="6334211at2759"/>
<dbReference type="EMBL" id="JAEFCI010012655">
    <property type="protein sequence ID" value="KAG5455872.1"/>
    <property type="molecule type" value="Genomic_DNA"/>
</dbReference>
<dbReference type="PROSITE" id="PS50052">
    <property type="entry name" value="GUANYLATE_KINASE_2"/>
    <property type="match status" value="1"/>
</dbReference>
<name>A0A8H8DFE1_9FUNG</name>
<dbReference type="InterPro" id="IPR008144">
    <property type="entry name" value="Guanylate_kin-like_dom"/>
</dbReference>
<dbReference type="GO" id="GO:0005829">
    <property type="term" value="C:cytosol"/>
    <property type="evidence" value="ECO:0007669"/>
    <property type="project" value="TreeGrafter"/>
</dbReference>
<comment type="caution">
    <text evidence="5">The sequence shown here is derived from an EMBL/GenBank/DDBJ whole genome shotgun (WGS) entry which is preliminary data.</text>
</comment>
<dbReference type="PANTHER" id="PTHR23117:SF13">
    <property type="entry name" value="GUANYLATE KINASE"/>
    <property type="match status" value="1"/>
</dbReference>
<evidence type="ECO:0000259" key="4">
    <source>
        <dbReference type="PROSITE" id="PS50052"/>
    </source>
</evidence>